<keyword evidence="3" id="KW-0694">RNA-binding</keyword>
<keyword evidence="5" id="KW-1185">Reference proteome</keyword>
<evidence type="ECO:0000313" key="5">
    <source>
        <dbReference type="Proteomes" id="UP000887565"/>
    </source>
</evidence>
<dbReference type="AlphaFoldDB" id="A0A915JXD4"/>
<evidence type="ECO:0000313" key="6">
    <source>
        <dbReference type="WBParaSite" id="nRc.2.0.1.t30748-RA"/>
    </source>
</evidence>
<dbReference type="InterPro" id="IPR012677">
    <property type="entry name" value="Nucleotide-bd_a/b_plait_sf"/>
</dbReference>
<dbReference type="FunFam" id="3.30.70.330:FF:000159">
    <property type="entry name" value="tRNA selenocysteine 1-associated protein 1"/>
    <property type="match status" value="1"/>
</dbReference>
<dbReference type="SUPFAM" id="SSF54928">
    <property type="entry name" value="RNA-binding domain, RBD"/>
    <property type="match status" value="1"/>
</dbReference>
<accession>A0A915JXD4</accession>
<proteinExistence type="inferred from homology"/>
<dbReference type="InterPro" id="IPR040434">
    <property type="entry name" value="TSAP1"/>
</dbReference>
<dbReference type="PROSITE" id="PS50102">
    <property type="entry name" value="RRM"/>
    <property type="match status" value="1"/>
</dbReference>
<dbReference type="SMART" id="SM00360">
    <property type="entry name" value="RRM"/>
    <property type="match status" value="1"/>
</dbReference>
<reference evidence="6" key="1">
    <citation type="submission" date="2022-11" db="UniProtKB">
        <authorList>
            <consortium name="WormBaseParasite"/>
        </authorList>
    </citation>
    <scope>IDENTIFICATION</scope>
</reference>
<comment type="similarity">
    <text evidence="1">Belongs to the RRM TRSPAP family.</text>
</comment>
<evidence type="ECO:0000256" key="3">
    <source>
        <dbReference type="PROSITE-ProRule" id="PRU00176"/>
    </source>
</evidence>
<dbReference type="Gene3D" id="3.30.70.330">
    <property type="match status" value="1"/>
</dbReference>
<evidence type="ECO:0000256" key="2">
    <source>
        <dbReference type="ARBA" id="ARBA00033477"/>
    </source>
</evidence>
<evidence type="ECO:0000259" key="4">
    <source>
        <dbReference type="PROSITE" id="PS50102"/>
    </source>
</evidence>
<dbReference type="WBParaSite" id="nRc.2.0.1.t30748-RA">
    <property type="protein sequence ID" value="nRc.2.0.1.t30748-RA"/>
    <property type="gene ID" value="nRc.2.0.1.g30748"/>
</dbReference>
<dbReference type="PANTHER" id="PTHR37457:SF3">
    <property type="entry name" value="TRNA SELENOCYSTEINE-ASSOCIATED PROTEIN 1"/>
    <property type="match status" value="1"/>
</dbReference>
<evidence type="ECO:0000256" key="1">
    <source>
        <dbReference type="ARBA" id="ARBA00008920"/>
    </source>
</evidence>
<dbReference type="GO" id="GO:0003723">
    <property type="term" value="F:RNA binding"/>
    <property type="evidence" value="ECO:0007669"/>
    <property type="project" value="UniProtKB-UniRule"/>
</dbReference>
<dbReference type="InterPro" id="IPR000504">
    <property type="entry name" value="RRM_dom"/>
</dbReference>
<dbReference type="Proteomes" id="UP000887565">
    <property type="component" value="Unplaced"/>
</dbReference>
<sequence length="119" mass="13401">MNRGNNVLWMGDLDHYMDGDFIGEAFRLMGEHVLCVKLVMDKYDGHKAGYCFVDMVDEQSARRAMLQINGRIVPNTKPPVKFNLSFANNPAAGATEYNLFVNNLPSEIGDAELYQIFGH</sequence>
<organism evidence="5 6">
    <name type="scientific">Romanomermis culicivorax</name>
    <name type="common">Nematode worm</name>
    <dbReference type="NCBI Taxonomy" id="13658"/>
    <lineage>
        <taxon>Eukaryota</taxon>
        <taxon>Metazoa</taxon>
        <taxon>Ecdysozoa</taxon>
        <taxon>Nematoda</taxon>
        <taxon>Enoplea</taxon>
        <taxon>Dorylaimia</taxon>
        <taxon>Mermithida</taxon>
        <taxon>Mermithoidea</taxon>
        <taxon>Mermithidae</taxon>
        <taxon>Romanomermis</taxon>
    </lineage>
</organism>
<dbReference type="Pfam" id="PF00076">
    <property type="entry name" value="RRM_1"/>
    <property type="match status" value="1"/>
</dbReference>
<feature type="domain" description="RRM" evidence="4">
    <location>
        <begin position="6"/>
        <end position="89"/>
    </location>
</feature>
<dbReference type="PANTHER" id="PTHR37457">
    <property type="entry name" value="TRNA SELENOCYSTEINE 1-ASSOCIATED PROTEIN 1-RELATED"/>
    <property type="match status" value="1"/>
</dbReference>
<name>A0A915JXD4_ROMCU</name>
<dbReference type="InterPro" id="IPR035979">
    <property type="entry name" value="RBD_domain_sf"/>
</dbReference>
<protein>
    <recommendedName>
        <fullName evidence="2">tRNA selenocysteine-associated protein 1</fullName>
    </recommendedName>
</protein>